<keyword evidence="4" id="KW-1185">Reference proteome</keyword>
<sequence>MTEKIQSLQDTYIEQIGNGAFDYDHFLEFLLSNRVPYKKKILNRNICISTENKPFKSIYFIDSGVVSCKKEGNIIGFLGGKHIIGLSNPYTKDNAFYTTKTVQSTCVYEFDRAKMLAMLLSYQFGWLFLYANNHDKEVMLVDKTQLLKEPAEYRFVTLLKEIARLFGKLRNETIYIPAYFSKTMLASYANLSTRSINTLCNDLVQKGVLVFEEESPALA</sequence>
<dbReference type="InterPro" id="IPR036390">
    <property type="entry name" value="WH_DNA-bd_sf"/>
</dbReference>
<dbReference type="AlphaFoldDB" id="A0A1S7FS96"/>
<evidence type="ECO:0000256" key="1">
    <source>
        <dbReference type="ARBA" id="ARBA00023159"/>
    </source>
</evidence>
<evidence type="ECO:0000313" key="4">
    <source>
        <dbReference type="Proteomes" id="UP000223060"/>
    </source>
</evidence>
<protein>
    <submittedName>
        <fullName evidence="3">Crp/Fnr family transcriptional regulator</fullName>
    </submittedName>
</protein>
<dbReference type="SUPFAM" id="SSF46785">
    <property type="entry name" value="Winged helix' DNA-binding domain"/>
    <property type="match status" value="1"/>
</dbReference>
<dbReference type="InterPro" id="IPR018490">
    <property type="entry name" value="cNMP-bd_dom_sf"/>
</dbReference>
<reference evidence="2" key="2">
    <citation type="submission" date="2015-03" db="EMBL/GenBank/DDBJ databases">
        <authorList>
            <person name="Murphy D."/>
        </authorList>
    </citation>
    <scope>NUCLEOTIDE SEQUENCE [LARGE SCALE GENOMIC DNA]</scope>
    <source>
        <strain evidence="2">WS 4560</strain>
    </source>
</reference>
<reference evidence="3 5" key="3">
    <citation type="submission" date="2020-03" db="EMBL/GenBank/DDBJ databases">
        <title>Soil Listeria distribution.</title>
        <authorList>
            <person name="Liao J."/>
            <person name="Wiedmann M."/>
        </authorList>
    </citation>
    <scope>NUCLEOTIDE SEQUENCE [LARGE SCALE GENOMIC DNA]</scope>
    <source>
        <strain evidence="3 5">FSL L7-1523</strain>
    </source>
</reference>
<dbReference type="KEGG" id="lwi:UE46_04260"/>
<reference evidence="4" key="1">
    <citation type="submission" date="2015-03" db="EMBL/GenBank/DDBJ databases">
        <authorList>
            <person name="Ferrari E."/>
            <person name="Walter M.C."/>
            <person name="Huptas C."/>
            <person name="Scherer S."/>
            <person name="Mueller-Herbst S."/>
        </authorList>
    </citation>
    <scope>NUCLEOTIDE SEQUENCE [LARGE SCALE GENOMIC DNA]</scope>
    <source>
        <strain evidence="4">LWP01</strain>
    </source>
</reference>
<name>A0A1S7FS96_9LIST</name>
<gene>
    <name evidence="3" type="ORF">HB943_11410</name>
    <name evidence="2" type="ORF">UE46_04260</name>
</gene>
<dbReference type="EMBL" id="JAARRL010000018">
    <property type="protein sequence ID" value="MBC1501210.1"/>
    <property type="molecule type" value="Genomic_DNA"/>
</dbReference>
<evidence type="ECO:0000313" key="2">
    <source>
        <dbReference type="EMBL" id="AQY50316.1"/>
    </source>
</evidence>
<evidence type="ECO:0000313" key="5">
    <source>
        <dbReference type="Proteomes" id="UP000564536"/>
    </source>
</evidence>
<proteinExistence type="predicted"/>
<dbReference type="InterPro" id="IPR014710">
    <property type="entry name" value="RmlC-like_jellyroll"/>
</dbReference>
<dbReference type="EMBL" id="CP011102">
    <property type="protein sequence ID" value="AQY50316.1"/>
    <property type="molecule type" value="Genomic_DNA"/>
</dbReference>
<dbReference type="Gene3D" id="2.60.120.10">
    <property type="entry name" value="Jelly Rolls"/>
    <property type="match status" value="1"/>
</dbReference>
<evidence type="ECO:0000313" key="3">
    <source>
        <dbReference type="EMBL" id="MBC1501210.1"/>
    </source>
</evidence>
<dbReference type="Proteomes" id="UP000223060">
    <property type="component" value="Chromosome"/>
</dbReference>
<keyword evidence="1" id="KW-0010">Activator</keyword>
<dbReference type="RefSeq" id="WP_036059236.1">
    <property type="nucleotide sequence ID" value="NZ_CP011102.1"/>
</dbReference>
<accession>A0A1S7FS96</accession>
<organism evidence="2 4">
    <name type="scientific">Listeria weihenstephanensis</name>
    <dbReference type="NCBI Taxonomy" id="1006155"/>
    <lineage>
        <taxon>Bacteria</taxon>
        <taxon>Bacillati</taxon>
        <taxon>Bacillota</taxon>
        <taxon>Bacilli</taxon>
        <taxon>Bacillales</taxon>
        <taxon>Listeriaceae</taxon>
        <taxon>Listeria</taxon>
    </lineage>
</organism>
<dbReference type="Proteomes" id="UP000564536">
    <property type="component" value="Unassembled WGS sequence"/>
</dbReference>
<dbReference type="SUPFAM" id="SSF51206">
    <property type="entry name" value="cAMP-binding domain-like"/>
    <property type="match status" value="1"/>
</dbReference>